<comment type="similarity">
    <text evidence="1">Belongs to the sigma-70 factor family. ECF subfamily.</text>
</comment>
<dbReference type="RefSeq" id="WP_074242520.1">
    <property type="nucleotide sequence ID" value="NZ_FSRA01000002.1"/>
</dbReference>
<dbReference type="Gene3D" id="1.10.10.10">
    <property type="entry name" value="Winged helix-like DNA-binding domain superfamily/Winged helix DNA-binding domain"/>
    <property type="match status" value="1"/>
</dbReference>
<dbReference type="InterPro" id="IPR036388">
    <property type="entry name" value="WH-like_DNA-bd_sf"/>
</dbReference>
<keyword evidence="8" id="KW-1185">Reference proteome</keyword>
<sequence>MSTQSIHADQHYIEALLQNETQVVGEIYRRFAPKVKYYVLQNSGSADDAADIFQESLVDIYNQAKYKDLRLTCPFEAFLLMVCKRKWLNELKKRGRQGVTKDLDEQFNVGEDSFRDAEKTWADNEKARLFKTMLGQMGERCQEIIRLSLTDKPQEEIAAKLGVTYGYLRKKKSECMASLISAIKDNLSKWGLT</sequence>
<dbReference type="InterPro" id="IPR039425">
    <property type="entry name" value="RNA_pol_sigma-70-like"/>
</dbReference>
<dbReference type="InterPro" id="IPR013324">
    <property type="entry name" value="RNA_pol_sigma_r3/r4-like"/>
</dbReference>
<gene>
    <name evidence="7" type="ORF">SAMN04488055_5272</name>
</gene>
<evidence type="ECO:0000256" key="4">
    <source>
        <dbReference type="ARBA" id="ARBA00023125"/>
    </source>
</evidence>
<dbReference type="NCBIfam" id="TIGR02937">
    <property type="entry name" value="sigma70-ECF"/>
    <property type="match status" value="1"/>
</dbReference>
<evidence type="ECO:0000313" key="8">
    <source>
        <dbReference type="Proteomes" id="UP000185003"/>
    </source>
</evidence>
<feature type="domain" description="RNA polymerase sigma-70 region 2" evidence="6">
    <location>
        <begin position="27"/>
        <end position="96"/>
    </location>
</feature>
<keyword evidence="2" id="KW-0805">Transcription regulation</keyword>
<evidence type="ECO:0000256" key="5">
    <source>
        <dbReference type="ARBA" id="ARBA00023163"/>
    </source>
</evidence>
<keyword evidence="3" id="KW-0731">Sigma factor</keyword>
<dbReference type="GO" id="GO:0003677">
    <property type="term" value="F:DNA binding"/>
    <property type="evidence" value="ECO:0007669"/>
    <property type="project" value="UniProtKB-KW"/>
</dbReference>
<dbReference type="OrthoDB" id="1099849at2"/>
<organism evidence="7 8">
    <name type="scientific">Chitinophaga niabensis</name>
    <dbReference type="NCBI Taxonomy" id="536979"/>
    <lineage>
        <taxon>Bacteria</taxon>
        <taxon>Pseudomonadati</taxon>
        <taxon>Bacteroidota</taxon>
        <taxon>Chitinophagia</taxon>
        <taxon>Chitinophagales</taxon>
        <taxon>Chitinophagaceae</taxon>
        <taxon>Chitinophaga</taxon>
    </lineage>
</organism>
<dbReference type="GO" id="GO:0016987">
    <property type="term" value="F:sigma factor activity"/>
    <property type="evidence" value="ECO:0007669"/>
    <property type="project" value="UniProtKB-KW"/>
</dbReference>
<proteinExistence type="inferred from homology"/>
<dbReference type="STRING" id="536979.SAMN04488055_5272"/>
<dbReference type="InterPro" id="IPR007627">
    <property type="entry name" value="RNA_pol_sigma70_r2"/>
</dbReference>
<dbReference type="GO" id="GO:0006352">
    <property type="term" value="P:DNA-templated transcription initiation"/>
    <property type="evidence" value="ECO:0007669"/>
    <property type="project" value="InterPro"/>
</dbReference>
<evidence type="ECO:0000256" key="2">
    <source>
        <dbReference type="ARBA" id="ARBA00023015"/>
    </source>
</evidence>
<keyword evidence="4" id="KW-0238">DNA-binding</keyword>
<evidence type="ECO:0000256" key="3">
    <source>
        <dbReference type="ARBA" id="ARBA00023082"/>
    </source>
</evidence>
<dbReference type="Pfam" id="PF04542">
    <property type="entry name" value="Sigma70_r2"/>
    <property type="match status" value="1"/>
</dbReference>
<evidence type="ECO:0000256" key="1">
    <source>
        <dbReference type="ARBA" id="ARBA00010641"/>
    </source>
</evidence>
<evidence type="ECO:0000313" key="7">
    <source>
        <dbReference type="EMBL" id="SIO52660.1"/>
    </source>
</evidence>
<name>A0A1N6K7W6_9BACT</name>
<dbReference type="InterPro" id="IPR014284">
    <property type="entry name" value="RNA_pol_sigma-70_dom"/>
</dbReference>
<dbReference type="AlphaFoldDB" id="A0A1N6K7W6"/>
<dbReference type="EMBL" id="FSRA01000002">
    <property type="protein sequence ID" value="SIO52660.1"/>
    <property type="molecule type" value="Genomic_DNA"/>
</dbReference>
<dbReference type="SUPFAM" id="SSF88659">
    <property type="entry name" value="Sigma3 and sigma4 domains of RNA polymerase sigma factors"/>
    <property type="match status" value="1"/>
</dbReference>
<evidence type="ECO:0000259" key="6">
    <source>
        <dbReference type="Pfam" id="PF04542"/>
    </source>
</evidence>
<accession>A0A1N6K7W6</accession>
<dbReference type="Proteomes" id="UP000185003">
    <property type="component" value="Unassembled WGS sequence"/>
</dbReference>
<dbReference type="PANTHER" id="PTHR43133">
    <property type="entry name" value="RNA POLYMERASE ECF-TYPE SIGMA FACTO"/>
    <property type="match status" value="1"/>
</dbReference>
<keyword evidence="5" id="KW-0804">Transcription</keyword>
<dbReference type="Gene3D" id="1.10.1740.10">
    <property type="match status" value="1"/>
</dbReference>
<dbReference type="InterPro" id="IPR013325">
    <property type="entry name" value="RNA_pol_sigma_r2"/>
</dbReference>
<protein>
    <submittedName>
        <fullName evidence="7">RNA polymerase sigma factor, sigma-70 family</fullName>
    </submittedName>
</protein>
<dbReference type="PANTHER" id="PTHR43133:SF8">
    <property type="entry name" value="RNA POLYMERASE SIGMA FACTOR HI_1459-RELATED"/>
    <property type="match status" value="1"/>
</dbReference>
<dbReference type="SUPFAM" id="SSF88946">
    <property type="entry name" value="Sigma2 domain of RNA polymerase sigma factors"/>
    <property type="match status" value="1"/>
</dbReference>
<reference evidence="8" key="1">
    <citation type="submission" date="2016-11" db="EMBL/GenBank/DDBJ databases">
        <authorList>
            <person name="Varghese N."/>
            <person name="Submissions S."/>
        </authorList>
    </citation>
    <scope>NUCLEOTIDE SEQUENCE [LARGE SCALE GENOMIC DNA]</scope>
    <source>
        <strain evidence="8">DSM 24787</strain>
    </source>
</reference>